<dbReference type="EMBL" id="CP007142">
    <property type="protein sequence ID" value="AJQ93961.1"/>
    <property type="molecule type" value="Genomic_DNA"/>
</dbReference>
<protein>
    <submittedName>
        <fullName evidence="1">Uncharacterized protein</fullName>
    </submittedName>
</protein>
<gene>
    <name evidence="1" type="ORF">YC6258_01917</name>
</gene>
<proteinExistence type="predicted"/>
<evidence type="ECO:0000313" key="2">
    <source>
        <dbReference type="Proteomes" id="UP000032266"/>
    </source>
</evidence>
<dbReference type="HOGENOM" id="CLU_3290383_0_0_6"/>
<reference evidence="1 2" key="1">
    <citation type="submission" date="2014-01" db="EMBL/GenBank/DDBJ databases">
        <title>Full genme sequencing of cellulolytic bacterium Gynuella sunshinyii YC6258T gen. nov., sp. nov.</title>
        <authorList>
            <person name="Khan H."/>
            <person name="Chung E.J."/>
            <person name="Chung Y.R."/>
        </authorList>
    </citation>
    <scope>NUCLEOTIDE SEQUENCE [LARGE SCALE GENOMIC DNA]</scope>
    <source>
        <strain evidence="1 2">YC6258</strain>
    </source>
</reference>
<accession>A0A0C5VI63</accession>
<evidence type="ECO:0000313" key="1">
    <source>
        <dbReference type="EMBL" id="AJQ93961.1"/>
    </source>
</evidence>
<keyword evidence="2" id="KW-1185">Reference proteome</keyword>
<dbReference type="KEGG" id="gsn:YC6258_01917"/>
<dbReference type="AlphaFoldDB" id="A0A0C5VI63"/>
<sequence>MSRCDVLDVRRPPVIACWPTGRLLISVFNPGSSKTLALFF</sequence>
<dbReference type="STRING" id="1445510.YC6258_01917"/>
<name>A0A0C5VI63_9GAMM</name>
<organism evidence="1 2">
    <name type="scientific">Gynuella sunshinyii YC6258</name>
    <dbReference type="NCBI Taxonomy" id="1445510"/>
    <lineage>
        <taxon>Bacteria</taxon>
        <taxon>Pseudomonadati</taxon>
        <taxon>Pseudomonadota</taxon>
        <taxon>Gammaproteobacteria</taxon>
        <taxon>Oceanospirillales</taxon>
        <taxon>Saccharospirillaceae</taxon>
        <taxon>Gynuella</taxon>
    </lineage>
</organism>
<dbReference type="Proteomes" id="UP000032266">
    <property type="component" value="Chromosome"/>
</dbReference>